<dbReference type="EMBL" id="JAWDJX010000023">
    <property type="protein sequence ID" value="KAK3051954.1"/>
    <property type="molecule type" value="Genomic_DNA"/>
</dbReference>
<proteinExistence type="inferred from homology"/>
<dbReference type="PANTHER" id="PTHR11567:SF127">
    <property type="entry name" value="HISTIDINE ACID PHOSPHATASE"/>
    <property type="match status" value="1"/>
</dbReference>
<protein>
    <recommendedName>
        <fullName evidence="6">Histidine acid phosphatase</fullName>
    </recommendedName>
</protein>
<accession>A0AAJ0DDF5</accession>
<dbReference type="Gene3D" id="3.40.50.1240">
    <property type="entry name" value="Phosphoglycerate mutase-like"/>
    <property type="match status" value="1"/>
</dbReference>
<organism evidence="4 5">
    <name type="scientific">Extremus antarcticus</name>
    <dbReference type="NCBI Taxonomy" id="702011"/>
    <lineage>
        <taxon>Eukaryota</taxon>
        <taxon>Fungi</taxon>
        <taxon>Dikarya</taxon>
        <taxon>Ascomycota</taxon>
        <taxon>Pezizomycotina</taxon>
        <taxon>Dothideomycetes</taxon>
        <taxon>Dothideomycetidae</taxon>
        <taxon>Mycosphaerellales</taxon>
        <taxon>Extremaceae</taxon>
        <taxon>Extremus</taxon>
    </lineage>
</organism>
<feature type="signal peptide" evidence="3">
    <location>
        <begin position="1"/>
        <end position="20"/>
    </location>
</feature>
<reference evidence="4" key="1">
    <citation type="submission" date="2023-04" db="EMBL/GenBank/DDBJ databases">
        <title>Black Yeasts Isolated from many extreme environments.</title>
        <authorList>
            <person name="Coleine C."/>
            <person name="Stajich J.E."/>
            <person name="Selbmann L."/>
        </authorList>
    </citation>
    <scope>NUCLEOTIDE SEQUENCE</scope>
    <source>
        <strain evidence="4">CCFEE 5312</strain>
    </source>
</reference>
<gene>
    <name evidence="4" type="ORF">LTR09_006908</name>
</gene>
<keyword evidence="2" id="KW-0812">Transmembrane</keyword>
<dbReference type="PANTHER" id="PTHR11567">
    <property type="entry name" value="ACID PHOSPHATASE-RELATED"/>
    <property type="match status" value="1"/>
</dbReference>
<evidence type="ECO:0000313" key="4">
    <source>
        <dbReference type="EMBL" id="KAK3051954.1"/>
    </source>
</evidence>
<dbReference type="InterPro" id="IPR029033">
    <property type="entry name" value="His_PPase_superfam"/>
</dbReference>
<dbReference type="Pfam" id="PF00328">
    <property type="entry name" value="His_Phos_2"/>
    <property type="match status" value="1"/>
</dbReference>
<comment type="similarity">
    <text evidence="1">Belongs to the histidine acid phosphatase family.</text>
</comment>
<evidence type="ECO:0000313" key="5">
    <source>
        <dbReference type="Proteomes" id="UP001271007"/>
    </source>
</evidence>
<dbReference type="SUPFAM" id="SSF53254">
    <property type="entry name" value="Phosphoglycerate mutase-like"/>
    <property type="match status" value="1"/>
</dbReference>
<keyword evidence="3" id="KW-0732">Signal</keyword>
<keyword evidence="5" id="KW-1185">Reference proteome</keyword>
<keyword evidence="2" id="KW-1133">Transmembrane helix</keyword>
<dbReference type="InterPro" id="IPR050645">
    <property type="entry name" value="Histidine_acid_phosphatase"/>
</dbReference>
<dbReference type="Proteomes" id="UP001271007">
    <property type="component" value="Unassembled WGS sequence"/>
</dbReference>
<feature type="chain" id="PRO_5042602716" description="Histidine acid phosphatase" evidence="3">
    <location>
        <begin position="21"/>
        <end position="566"/>
    </location>
</feature>
<dbReference type="CDD" id="cd07061">
    <property type="entry name" value="HP_HAP_like"/>
    <property type="match status" value="1"/>
</dbReference>
<comment type="caution">
    <text evidence="4">The sequence shown here is derived from an EMBL/GenBank/DDBJ whole genome shotgun (WGS) entry which is preliminary data.</text>
</comment>
<evidence type="ECO:0000256" key="2">
    <source>
        <dbReference type="SAM" id="Phobius"/>
    </source>
</evidence>
<evidence type="ECO:0000256" key="1">
    <source>
        <dbReference type="ARBA" id="ARBA00005375"/>
    </source>
</evidence>
<evidence type="ECO:0008006" key="6">
    <source>
        <dbReference type="Google" id="ProtNLM"/>
    </source>
</evidence>
<dbReference type="AlphaFoldDB" id="A0AAJ0DDF5"/>
<sequence length="566" mass="61360">MISLTVPLLIAALHLISAAAQTTGTTRYTVWASVIFSRTGERTPEVLGSDPTVLTSVGAQQQFANGQFFRERYFEPHNNFSTTNGIGPAPITGMNPEVPDVQKLYVQALDTQSTVASAQAFLQGLYPPVSFGGNQSEVQAMIDPTSRLANDSYVTPPLGGYRYAQIHTSGQYDPEAVYIAGSLNCPAFVFEVEDYINTPQFAELQASTLDVYQKIGPAFLSGVLPSDQWGFINAYPIYDYLSYQNAHNTTANTLFTSDEYTDPNTGTSYLDTLRYYANQQQYAWFGNVYADNELTGKGFEGGVKGSVSTIAGNMLAAKMIAQLQTAIRYKGAYYQLSLLFGDYEPLLSLFALADLPPLDSAFYGMPNFGSVGAFELYAMSNPASVEFPSEEDLWVRFYFRNGTDVDEPYQAYSMFNYGPDNFEMRWVDFQTNILEIAVGDLGQWCQQCGASYSGSDRIFCSYWNASDSIEGAAVLSSPSGHRGVSPAIGGVIGAIVALVIAGLIFGLLMLVGGMRFHRVQSHKSELGGFKGGQKMASDRDLTLPKGGAIVGATIETTPGSPIAGGH</sequence>
<evidence type="ECO:0000256" key="3">
    <source>
        <dbReference type="SAM" id="SignalP"/>
    </source>
</evidence>
<dbReference type="GO" id="GO:0016791">
    <property type="term" value="F:phosphatase activity"/>
    <property type="evidence" value="ECO:0007669"/>
    <property type="project" value="TreeGrafter"/>
</dbReference>
<feature type="transmembrane region" description="Helical" evidence="2">
    <location>
        <begin position="487"/>
        <end position="511"/>
    </location>
</feature>
<keyword evidence="2" id="KW-0472">Membrane</keyword>
<name>A0AAJ0DDF5_9PEZI</name>
<dbReference type="InterPro" id="IPR000560">
    <property type="entry name" value="His_Pase_clade-2"/>
</dbReference>